<comment type="caution">
    <text evidence="1">The sequence shown here is derived from an EMBL/GenBank/DDBJ whole genome shotgun (WGS) entry which is preliminary data.</text>
</comment>
<protein>
    <submittedName>
        <fullName evidence="1">Uncharacterized protein</fullName>
    </submittedName>
</protein>
<keyword evidence="2" id="KW-1185">Reference proteome</keyword>
<sequence>MTSSPILMRQVAANRPAFTYQRRRALRTRIRYLCALFSRGYVQAKSAGTGLEGVDVWADIQGDVTARTDDMHTNRPLLICLQYLQAHDSFLGSACRVTGRRMRVRHAPLAGVAAPRALAVILGNNKYHAAVLHILNAKVFLLSFALAYRMFATCWSPSASSSVWSSVVAAALMSTSAEMH</sequence>
<name>A0ACC1RZX0_9APHY</name>
<organism evidence="1 2">
    <name type="scientific">Phlebia brevispora</name>
    <dbReference type="NCBI Taxonomy" id="194682"/>
    <lineage>
        <taxon>Eukaryota</taxon>
        <taxon>Fungi</taxon>
        <taxon>Dikarya</taxon>
        <taxon>Basidiomycota</taxon>
        <taxon>Agaricomycotina</taxon>
        <taxon>Agaricomycetes</taxon>
        <taxon>Polyporales</taxon>
        <taxon>Meruliaceae</taxon>
        <taxon>Phlebia</taxon>
    </lineage>
</organism>
<dbReference type="Proteomes" id="UP001148662">
    <property type="component" value="Unassembled WGS sequence"/>
</dbReference>
<accession>A0ACC1RZX0</accession>
<evidence type="ECO:0000313" key="1">
    <source>
        <dbReference type="EMBL" id="KAJ3529164.1"/>
    </source>
</evidence>
<reference evidence="1" key="1">
    <citation type="submission" date="2022-07" db="EMBL/GenBank/DDBJ databases">
        <title>Genome Sequence of Phlebia brevispora.</title>
        <authorList>
            <person name="Buettner E."/>
        </authorList>
    </citation>
    <scope>NUCLEOTIDE SEQUENCE</scope>
    <source>
        <strain evidence="1">MPL23</strain>
    </source>
</reference>
<gene>
    <name evidence="1" type="ORF">NM688_g7889</name>
</gene>
<evidence type="ECO:0000313" key="2">
    <source>
        <dbReference type="Proteomes" id="UP001148662"/>
    </source>
</evidence>
<dbReference type="EMBL" id="JANHOG010001964">
    <property type="protein sequence ID" value="KAJ3529164.1"/>
    <property type="molecule type" value="Genomic_DNA"/>
</dbReference>
<proteinExistence type="predicted"/>